<dbReference type="EMBL" id="WUBL01000152">
    <property type="protein sequence ID" value="KAF2964396.1"/>
    <property type="molecule type" value="Genomic_DNA"/>
</dbReference>
<dbReference type="OrthoDB" id="3037908at2759"/>
<comment type="caution">
    <text evidence="2">The sequence shown here is derived from an EMBL/GenBank/DDBJ whole genome shotgun (WGS) entry which is preliminary data.</text>
</comment>
<evidence type="ECO:0000256" key="1">
    <source>
        <dbReference type="ARBA" id="ARBA00023242"/>
    </source>
</evidence>
<dbReference type="CDD" id="cd00067">
    <property type="entry name" value="GAL4"/>
    <property type="match status" value="1"/>
</dbReference>
<dbReference type="InParanoid" id="A0A7C8MZ65"/>
<sequence length="534" mass="59165">MLITASPSKVGGPGQEPHAWAAAWACTYCCDEKWPTCGTCARAGKICSGARNTFKFVVNGSHNELPDDAGIGIEKSRLLLASAGIGKVGKRWHDEDVTTSNSRHAFVNGYSFRCHTPATFSKPLPWNPPDLLIAHLIACLDAAPGTGHDLRILGAFLPLIPRHLGSAQTALGHAVELLLGAWTNSRRGLPSHLWLDLRTYNRALSSLKAALDDVNVGQLTNTLTTLCVLQKTEILYDFGRGSNQENHAAGLIAVINRCGPEQPMTEMALHVTFESIFHMLQEDIRQRRESDFHTSEWMTALKDTIDASDVGLVLKHLYHLWVEATAWPGLARLVRLLRQDPTDTITAAELRQRATSLAELLQHQDETILASLAESGAITKVENTTRPDLFPKCYSFEDFPTAKLFSTHSLFSIIACRFLQEADRVLGTKDPAVEKQARRFSKRTWMAYPWLRSQTPLAVDFTACLVFSYEAGDEEERKFCAAGLREMDSSRHPPPIGEWVEATIMANAKAYSGRLPFIRTQDPKVEYEGVGCRS</sequence>
<keyword evidence="3" id="KW-1185">Reference proteome</keyword>
<reference evidence="2 3" key="1">
    <citation type="submission" date="2019-12" db="EMBL/GenBank/DDBJ databases">
        <title>Draft genome sequence of the ascomycete Xylaria multiplex DSM 110363.</title>
        <authorList>
            <person name="Buettner E."/>
            <person name="Kellner H."/>
        </authorList>
    </citation>
    <scope>NUCLEOTIDE SEQUENCE [LARGE SCALE GENOMIC DNA]</scope>
    <source>
        <strain evidence="2 3">DSM 110363</strain>
    </source>
</reference>
<name>A0A7C8MZ65_9PEZI</name>
<dbReference type="PANTHER" id="PTHR38111">
    <property type="entry name" value="ZN(2)-C6 FUNGAL-TYPE DOMAIN-CONTAINING PROTEIN-RELATED"/>
    <property type="match status" value="1"/>
</dbReference>
<evidence type="ECO:0000313" key="3">
    <source>
        <dbReference type="Proteomes" id="UP000481858"/>
    </source>
</evidence>
<keyword evidence="1" id="KW-0539">Nucleus</keyword>
<accession>A0A7C8MZ65</accession>
<dbReference type="InterPro" id="IPR053178">
    <property type="entry name" value="Osmoadaptation_assoc"/>
</dbReference>
<protein>
    <submittedName>
        <fullName evidence="2">Uncharacterized protein</fullName>
    </submittedName>
</protein>
<evidence type="ECO:0000313" key="2">
    <source>
        <dbReference type="EMBL" id="KAF2964396.1"/>
    </source>
</evidence>
<dbReference type="InterPro" id="IPR001138">
    <property type="entry name" value="Zn2Cys6_DnaBD"/>
</dbReference>
<proteinExistence type="predicted"/>
<dbReference type="GO" id="GO:0000981">
    <property type="term" value="F:DNA-binding transcription factor activity, RNA polymerase II-specific"/>
    <property type="evidence" value="ECO:0007669"/>
    <property type="project" value="InterPro"/>
</dbReference>
<dbReference type="Proteomes" id="UP000481858">
    <property type="component" value="Unassembled WGS sequence"/>
</dbReference>
<gene>
    <name evidence="2" type="ORF">GQX73_g9169</name>
</gene>
<dbReference type="AlphaFoldDB" id="A0A7C8MZ65"/>
<organism evidence="2 3">
    <name type="scientific">Xylaria multiplex</name>
    <dbReference type="NCBI Taxonomy" id="323545"/>
    <lineage>
        <taxon>Eukaryota</taxon>
        <taxon>Fungi</taxon>
        <taxon>Dikarya</taxon>
        <taxon>Ascomycota</taxon>
        <taxon>Pezizomycotina</taxon>
        <taxon>Sordariomycetes</taxon>
        <taxon>Xylariomycetidae</taxon>
        <taxon>Xylariales</taxon>
        <taxon>Xylariaceae</taxon>
        <taxon>Xylaria</taxon>
    </lineage>
</organism>
<dbReference type="GO" id="GO:0008270">
    <property type="term" value="F:zinc ion binding"/>
    <property type="evidence" value="ECO:0007669"/>
    <property type="project" value="InterPro"/>
</dbReference>